<reference evidence="4" key="1">
    <citation type="submission" date="2017-02" db="UniProtKB">
        <authorList>
            <consortium name="WormBaseParasite"/>
        </authorList>
    </citation>
    <scope>IDENTIFICATION</scope>
</reference>
<evidence type="ECO:0000313" key="3">
    <source>
        <dbReference type="Proteomes" id="UP000274504"/>
    </source>
</evidence>
<evidence type="ECO:0000313" key="2">
    <source>
        <dbReference type="EMBL" id="VDL57713.1"/>
    </source>
</evidence>
<accession>A0A0R3SKD2</accession>
<proteinExistence type="predicted"/>
<sequence>MMTEKAVTPVPCLQSHDLSRYQTSPSSKSPGGGRGDQEDEEILRLLQQMPSLLRPCDAGDPRGPTNTTFHLAIPSDVDPNSANQLDPSWFVNIVVTVTDRNGCVIYHEAYGQT</sequence>
<dbReference type="AlphaFoldDB" id="A0A0R3SKD2"/>
<evidence type="ECO:0000313" key="4">
    <source>
        <dbReference type="WBParaSite" id="HDID_0000539701-mRNA-1"/>
    </source>
</evidence>
<dbReference type="Proteomes" id="UP000274504">
    <property type="component" value="Unassembled WGS sequence"/>
</dbReference>
<feature type="region of interest" description="Disordered" evidence="1">
    <location>
        <begin position="1"/>
        <end position="41"/>
    </location>
</feature>
<organism evidence="4">
    <name type="scientific">Hymenolepis diminuta</name>
    <name type="common">Rat tapeworm</name>
    <dbReference type="NCBI Taxonomy" id="6216"/>
    <lineage>
        <taxon>Eukaryota</taxon>
        <taxon>Metazoa</taxon>
        <taxon>Spiralia</taxon>
        <taxon>Lophotrochozoa</taxon>
        <taxon>Platyhelminthes</taxon>
        <taxon>Cestoda</taxon>
        <taxon>Eucestoda</taxon>
        <taxon>Cyclophyllidea</taxon>
        <taxon>Hymenolepididae</taxon>
        <taxon>Hymenolepis</taxon>
    </lineage>
</organism>
<evidence type="ECO:0000256" key="1">
    <source>
        <dbReference type="SAM" id="MobiDB-lite"/>
    </source>
</evidence>
<dbReference type="WBParaSite" id="HDID_0000539701-mRNA-1">
    <property type="protein sequence ID" value="HDID_0000539701-mRNA-1"/>
    <property type="gene ID" value="HDID_0000539701"/>
</dbReference>
<dbReference type="EMBL" id="UYSG01002739">
    <property type="protein sequence ID" value="VDL57713.1"/>
    <property type="molecule type" value="Genomic_DNA"/>
</dbReference>
<gene>
    <name evidence="2" type="ORF">HDID_LOCUS5395</name>
</gene>
<reference evidence="2 3" key="2">
    <citation type="submission" date="2018-11" db="EMBL/GenBank/DDBJ databases">
        <authorList>
            <consortium name="Pathogen Informatics"/>
        </authorList>
    </citation>
    <scope>NUCLEOTIDE SEQUENCE [LARGE SCALE GENOMIC DNA]</scope>
</reference>
<protein>
    <submittedName>
        <fullName evidence="4">UDENN domain-containing protein</fullName>
    </submittedName>
</protein>
<name>A0A0R3SKD2_HYMDI</name>